<comment type="similarity">
    <text evidence="1 7">Belongs to the RecO family.</text>
</comment>
<dbReference type="InterPro" id="IPR022572">
    <property type="entry name" value="DNA_rep/recomb_RecO_N"/>
</dbReference>
<evidence type="ECO:0000256" key="2">
    <source>
        <dbReference type="ARBA" id="ARBA00021310"/>
    </source>
</evidence>
<evidence type="ECO:0000256" key="4">
    <source>
        <dbReference type="ARBA" id="ARBA00023172"/>
    </source>
</evidence>
<dbReference type="Gene3D" id="1.20.1440.120">
    <property type="entry name" value="Recombination protein O, C-terminal domain"/>
    <property type="match status" value="1"/>
</dbReference>
<dbReference type="Gene3D" id="2.40.50.140">
    <property type="entry name" value="Nucleic acid-binding proteins"/>
    <property type="match status" value="1"/>
</dbReference>
<keyword evidence="4 7" id="KW-0233">DNA recombination</keyword>
<dbReference type="InterPro" id="IPR037278">
    <property type="entry name" value="ARFGAP/RecO"/>
</dbReference>
<comment type="caution">
    <text evidence="9">The sequence shown here is derived from an EMBL/GenBank/DDBJ whole genome shotgun (WGS) entry which is preliminary data.</text>
</comment>
<organism evidence="9 10">
    <name type="scientific">Candidatus Uhrbacteria bacterium CG10_big_fil_rev_8_21_14_0_10_50_16</name>
    <dbReference type="NCBI Taxonomy" id="1975039"/>
    <lineage>
        <taxon>Bacteria</taxon>
        <taxon>Candidatus Uhriibacteriota</taxon>
    </lineage>
</organism>
<keyword evidence="5 7" id="KW-0234">DNA repair</keyword>
<feature type="domain" description="DNA replication/recombination mediator RecO N-terminal" evidence="8">
    <location>
        <begin position="5"/>
        <end position="61"/>
    </location>
</feature>
<evidence type="ECO:0000256" key="5">
    <source>
        <dbReference type="ARBA" id="ARBA00023204"/>
    </source>
</evidence>
<dbReference type="NCBIfam" id="TIGR00613">
    <property type="entry name" value="reco"/>
    <property type="match status" value="1"/>
</dbReference>
<dbReference type="GO" id="GO:0043590">
    <property type="term" value="C:bacterial nucleoid"/>
    <property type="evidence" value="ECO:0007669"/>
    <property type="project" value="TreeGrafter"/>
</dbReference>
<dbReference type="Pfam" id="PF02565">
    <property type="entry name" value="RecO_C"/>
    <property type="match status" value="1"/>
</dbReference>
<dbReference type="InterPro" id="IPR003717">
    <property type="entry name" value="RecO"/>
</dbReference>
<evidence type="ECO:0000313" key="10">
    <source>
        <dbReference type="Proteomes" id="UP000230084"/>
    </source>
</evidence>
<gene>
    <name evidence="7 9" type="primary">recO</name>
    <name evidence="9" type="ORF">COV06_02720</name>
</gene>
<comment type="function">
    <text evidence="7">Involved in DNA repair and RecF pathway recombination.</text>
</comment>
<evidence type="ECO:0000256" key="1">
    <source>
        <dbReference type="ARBA" id="ARBA00007452"/>
    </source>
</evidence>
<dbReference type="GO" id="GO:0006310">
    <property type="term" value="P:DNA recombination"/>
    <property type="evidence" value="ECO:0007669"/>
    <property type="project" value="UniProtKB-UniRule"/>
</dbReference>
<protein>
    <recommendedName>
        <fullName evidence="2 7">DNA repair protein RecO</fullName>
    </recommendedName>
    <alternativeName>
        <fullName evidence="6 7">Recombination protein O</fullName>
    </alternativeName>
</protein>
<dbReference type="InterPro" id="IPR042242">
    <property type="entry name" value="RecO_C"/>
</dbReference>
<dbReference type="AlphaFoldDB" id="A0A2H0RNK0"/>
<evidence type="ECO:0000259" key="8">
    <source>
        <dbReference type="Pfam" id="PF11967"/>
    </source>
</evidence>
<evidence type="ECO:0000256" key="3">
    <source>
        <dbReference type="ARBA" id="ARBA00022763"/>
    </source>
</evidence>
<dbReference type="PANTHER" id="PTHR33991:SF1">
    <property type="entry name" value="DNA REPAIR PROTEIN RECO"/>
    <property type="match status" value="1"/>
</dbReference>
<evidence type="ECO:0000256" key="7">
    <source>
        <dbReference type="HAMAP-Rule" id="MF_00201"/>
    </source>
</evidence>
<dbReference type="PANTHER" id="PTHR33991">
    <property type="entry name" value="DNA REPAIR PROTEIN RECO"/>
    <property type="match status" value="1"/>
</dbReference>
<evidence type="ECO:0000256" key="6">
    <source>
        <dbReference type="ARBA" id="ARBA00033409"/>
    </source>
</evidence>
<dbReference type="EMBL" id="PCYM01000005">
    <property type="protein sequence ID" value="PIR47574.1"/>
    <property type="molecule type" value="Genomic_DNA"/>
</dbReference>
<dbReference type="Proteomes" id="UP000230084">
    <property type="component" value="Unassembled WGS sequence"/>
</dbReference>
<evidence type="ECO:0000313" key="9">
    <source>
        <dbReference type="EMBL" id="PIR47574.1"/>
    </source>
</evidence>
<dbReference type="SUPFAM" id="SSF50249">
    <property type="entry name" value="Nucleic acid-binding proteins"/>
    <property type="match status" value="1"/>
</dbReference>
<dbReference type="GO" id="GO:0006302">
    <property type="term" value="P:double-strand break repair"/>
    <property type="evidence" value="ECO:0007669"/>
    <property type="project" value="TreeGrafter"/>
</dbReference>
<dbReference type="HAMAP" id="MF_00201">
    <property type="entry name" value="RecO"/>
    <property type="match status" value="1"/>
</dbReference>
<proteinExistence type="inferred from homology"/>
<reference evidence="9 10" key="1">
    <citation type="submission" date="2017-09" db="EMBL/GenBank/DDBJ databases">
        <title>Depth-based differentiation of microbial function through sediment-hosted aquifers and enrichment of novel symbionts in the deep terrestrial subsurface.</title>
        <authorList>
            <person name="Probst A.J."/>
            <person name="Ladd B."/>
            <person name="Jarett J.K."/>
            <person name="Geller-Mcgrath D.E."/>
            <person name="Sieber C.M."/>
            <person name="Emerson J.B."/>
            <person name="Anantharaman K."/>
            <person name="Thomas B.C."/>
            <person name="Malmstrom R."/>
            <person name="Stieglmeier M."/>
            <person name="Klingl A."/>
            <person name="Woyke T."/>
            <person name="Ryan C.M."/>
            <person name="Banfield J.F."/>
        </authorList>
    </citation>
    <scope>NUCLEOTIDE SEQUENCE [LARGE SCALE GENOMIC DNA]</scope>
    <source>
        <strain evidence="9">CG10_big_fil_rev_8_21_14_0_10_50_16</strain>
    </source>
</reference>
<keyword evidence="3 7" id="KW-0227">DNA damage</keyword>
<sequence>MTSVLTGFVLACRDYREHDRFYTLYTRERGKVQVMAVGARKFQSKLAAHTSPFTELTVMVAHGKLWLKLAGVERGMDFARIREELSLFGLGLGLNELMHRAIGDGEPDASLYAFLADAYAWIQTLPDLTGTRLMFVQSALTLKWLVLIGFGPHADACVRCRTPHGEISQPFISTSHGGLVCNTCVQEQRSSFADAQELTQEVLAALRFLSSAPFEALLTDRLDPLLDTLIEIQDAFTHYHLERELRVPTFLQHIATV</sequence>
<dbReference type="InterPro" id="IPR012340">
    <property type="entry name" value="NA-bd_OB-fold"/>
</dbReference>
<name>A0A2H0RNK0_9BACT</name>
<dbReference type="SUPFAM" id="SSF57863">
    <property type="entry name" value="ArfGap/RecO-like zinc finger"/>
    <property type="match status" value="1"/>
</dbReference>
<dbReference type="Pfam" id="PF11967">
    <property type="entry name" value="RecO_N"/>
    <property type="match status" value="1"/>
</dbReference>
<accession>A0A2H0RNK0</accession>